<feature type="domain" description="VOC" evidence="1">
    <location>
        <begin position="2"/>
        <end position="131"/>
    </location>
</feature>
<dbReference type="AlphaFoldDB" id="A0A2T2YLG8"/>
<proteinExistence type="predicted"/>
<dbReference type="OrthoDB" id="9789012at2"/>
<dbReference type="PANTHER" id="PTHR36113">
    <property type="entry name" value="LYASE, PUTATIVE-RELATED-RELATED"/>
    <property type="match status" value="1"/>
</dbReference>
<dbReference type="InterPro" id="IPR051332">
    <property type="entry name" value="Fosfomycin_Res_Enzymes"/>
</dbReference>
<dbReference type="Gene3D" id="3.10.180.10">
    <property type="entry name" value="2,3-Dihydroxybiphenyl 1,2-Dioxygenase, domain 1"/>
    <property type="match status" value="1"/>
</dbReference>
<name>A0A2T2YLG8_9BACT</name>
<evidence type="ECO:0000313" key="2">
    <source>
        <dbReference type="EMBL" id="PSR56362.1"/>
    </source>
</evidence>
<gene>
    <name evidence="2" type="ORF">AHMF7605_24125</name>
</gene>
<accession>A0A2T2YLG8</accession>
<dbReference type="SUPFAM" id="SSF54593">
    <property type="entry name" value="Glyoxalase/Bleomycin resistance protein/Dihydroxybiphenyl dioxygenase"/>
    <property type="match status" value="1"/>
</dbReference>
<organism evidence="2 3">
    <name type="scientific">Adhaeribacter arboris</name>
    <dbReference type="NCBI Taxonomy" id="2072846"/>
    <lineage>
        <taxon>Bacteria</taxon>
        <taxon>Pseudomonadati</taxon>
        <taxon>Bacteroidota</taxon>
        <taxon>Cytophagia</taxon>
        <taxon>Cytophagales</taxon>
        <taxon>Hymenobacteraceae</taxon>
        <taxon>Adhaeribacter</taxon>
    </lineage>
</organism>
<reference evidence="2 3" key="1">
    <citation type="submission" date="2018-03" db="EMBL/GenBank/DDBJ databases">
        <title>Adhaeribacter sp. HMF7605 Genome sequencing and assembly.</title>
        <authorList>
            <person name="Kang H."/>
            <person name="Kang J."/>
            <person name="Cha I."/>
            <person name="Kim H."/>
            <person name="Joh K."/>
        </authorList>
    </citation>
    <scope>NUCLEOTIDE SEQUENCE [LARGE SCALE GENOMIC DNA]</scope>
    <source>
        <strain evidence="2 3">HMF7605</strain>
    </source>
</reference>
<dbReference type="InterPro" id="IPR004360">
    <property type="entry name" value="Glyas_Fos-R_dOase_dom"/>
</dbReference>
<dbReference type="Pfam" id="PF00903">
    <property type="entry name" value="Glyoxalase"/>
    <property type="match status" value="1"/>
</dbReference>
<protein>
    <submittedName>
        <fullName evidence="2">Glyoxalase</fullName>
    </submittedName>
</protein>
<dbReference type="PANTHER" id="PTHR36113:SF1">
    <property type="entry name" value="GLYOXALASE_BLEOMYCIN RESISTANCE PROTEIN_DIOXYGENASE"/>
    <property type="match status" value="1"/>
</dbReference>
<dbReference type="Proteomes" id="UP000240357">
    <property type="component" value="Unassembled WGS sequence"/>
</dbReference>
<evidence type="ECO:0000259" key="1">
    <source>
        <dbReference type="PROSITE" id="PS51819"/>
    </source>
</evidence>
<sequence>MILEHVAIWTIQLETLKNYYQQFFGGQPNEKYRNESTEFESFFLTSAAGARLELMTKPNLPDNKKDTLASQHQGITHLAFGVETMQEVEEKAKEWQQAGFPILRGPRKTGDGYYEFETFDPDNNRLEVTTLFVSGN</sequence>
<comment type="caution">
    <text evidence="2">The sequence shown here is derived from an EMBL/GenBank/DDBJ whole genome shotgun (WGS) entry which is preliminary data.</text>
</comment>
<dbReference type="EMBL" id="PYFT01000001">
    <property type="protein sequence ID" value="PSR56362.1"/>
    <property type="molecule type" value="Genomic_DNA"/>
</dbReference>
<dbReference type="RefSeq" id="WP_106932540.1">
    <property type="nucleotide sequence ID" value="NZ_PYFT01000001.1"/>
</dbReference>
<evidence type="ECO:0000313" key="3">
    <source>
        <dbReference type="Proteomes" id="UP000240357"/>
    </source>
</evidence>
<dbReference type="InterPro" id="IPR029068">
    <property type="entry name" value="Glyas_Bleomycin-R_OHBP_Dase"/>
</dbReference>
<keyword evidence="3" id="KW-1185">Reference proteome</keyword>
<dbReference type="PROSITE" id="PS51819">
    <property type="entry name" value="VOC"/>
    <property type="match status" value="1"/>
</dbReference>
<dbReference type="InterPro" id="IPR037523">
    <property type="entry name" value="VOC_core"/>
</dbReference>